<keyword evidence="3" id="KW-0862">Zinc</keyword>
<feature type="compositionally biased region" description="Polar residues" evidence="4">
    <location>
        <begin position="1455"/>
        <end position="1471"/>
    </location>
</feature>
<feature type="region of interest" description="Disordered" evidence="4">
    <location>
        <begin position="1074"/>
        <end position="1130"/>
    </location>
</feature>
<evidence type="ECO:0000313" key="6">
    <source>
        <dbReference type="EMBL" id="KAJ8420851.1"/>
    </source>
</evidence>
<dbReference type="Pfam" id="PF07496">
    <property type="entry name" value="zf-CW"/>
    <property type="match status" value="1"/>
</dbReference>
<feature type="compositionally biased region" description="Basic and acidic residues" evidence="4">
    <location>
        <begin position="1173"/>
        <end position="1189"/>
    </location>
</feature>
<dbReference type="PROSITE" id="PS51050">
    <property type="entry name" value="ZF_CW"/>
    <property type="match status" value="1"/>
</dbReference>
<feature type="compositionally biased region" description="Basic and acidic residues" evidence="4">
    <location>
        <begin position="1238"/>
        <end position="1259"/>
    </location>
</feature>
<dbReference type="OrthoDB" id="757982at2759"/>
<feature type="compositionally biased region" description="Low complexity" evidence="4">
    <location>
        <begin position="1006"/>
        <end position="1023"/>
    </location>
</feature>
<dbReference type="EMBL" id="JAKOGI010003095">
    <property type="protein sequence ID" value="KAJ8420851.1"/>
    <property type="molecule type" value="Genomic_DNA"/>
</dbReference>
<dbReference type="GO" id="GO:0008270">
    <property type="term" value="F:zinc ion binding"/>
    <property type="evidence" value="ECO:0007669"/>
    <property type="project" value="UniProtKB-KW"/>
</dbReference>
<evidence type="ECO:0000256" key="2">
    <source>
        <dbReference type="ARBA" id="ARBA00022771"/>
    </source>
</evidence>
<feature type="region of interest" description="Disordered" evidence="4">
    <location>
        <begin position="1"/>
        <end position="42"/>
    </location>
</feature>
<proteinExistence type="predicted"/>
<dbReference type="Proteomes" id="UP001153076">
    <property type="component" value="Unassembled WGS sequence"/>
</dbReference>
<evidence type="ECO:0000256" key="4">
    <source>
        <dbReference type="SAM" id="MobiDB-lite"/>
    </source>
</evidence>
<feature type="compositionally biased region" description="Polar residues" evidence="4">
    <location>
        <begin position="1041"/>
        <end position="1056"/>
    </location>
</feature>
<feature type="compositionally biased region" description="Basic residues" evidence="4">
    <location>
        <begin position="803"/>
        <end position="812"/>
    </location>
</feature>
<feature type="region of interest" description="Disordered" evidence="4">
    <location>
        <begin position="135"/>
        <end position="162"/>
    </location>
</feature>
<dbReference type="InterPro" id="IPR056406">
    <property type="entry name" value="THD_CWZF3/5/7"/>
</dbReference>
<dbReference type="PANTHER" id="PTHR46524">
    <property type="entry name" value="CW-TYPE ZINC FINGER"/>
    <property type="match status" value="1"/>
</dbReference>
<dbReference type="Pfam" id="PF24756">
    <property type="entry name" value="THD_CWZF3-5-7"/>
    <property type="match status" value="1"/>
</dbReference>
<sequence>MISVGNRDGRKGIEQGFTTSKRDMDETELEEGEACSCQDPDEDAGIDPDIALSYIDEKLQNVLGHFQKDFEGVVSAENSGAKYGIYIYGSFLPTYRRSPVWSHSRSPPRVQRHNTPQSPNLLWVEGGNQASLAHTSAPHSLKHGSASTCSTSSYANKPSSQSGLYRLTTKTQSMQSLGYSTPKSEARDQKTLKVRIKVGSDNLSVKKSAAIYSGLGLDGSPSSSFGDSPMEGEGLSYRLPIHPHESPNQILQMMTSFPICGSSLLSPLPDDMIQLIDRPELFEDILTHSSFKTNLEYSVVGLPCYSVKENKTIYGKNGVKLFDRNALRVKREGENIHTDFDSSMKKSDNDAASCEELVSNALKLPLLSNTYSTMGETVKDSLKEKGCDAAKREPSESFSIPVSVTDRSNAKAYPTGNVADNRLLDIPDERISDPRKVRDGKGEATSSTNTDTVGLKLKKTSKGGFKDPGKQKADKTSSSGNKQLFSVDKKKSKKSQVRSSASKNAAMDGAHDHAQVLKNKDSDVEAHACKSELKSSPLQRELSKASDKYGKTNDTYKDFFGDINELEADVVDSPDVPSGDRLKTSEVVEKATLANEIAFEERTSTLEAHKGVSSGTDLKRSSHTAMLSEKGRPISDPAPAGADSKDNWVCCDKCQAWRLLPPGSKVDSLPEKWDCSMLTWLPGLNRCGISDEETTKAVRAHYQLLAEDSNSVHVPPDRPATGIITADKFDPAMLNDEKMIDKSRKISKPSFQDSPHRPPSSSKKKQQSAKERSSAEVKESPVMNRPDFLQQSKSSDTYGEINKRKKMDKHRGHCDSGGGHAKISNKTERDEECPKASKRTKKQIIQSEDNEGATAEYQGNDMMTVSSGFGLATNSALKDKMTNSEFFSPWKSKDEKDDDSLGTSDKSKIQVGGFPDVASLHVKKSDSGTLAPKKRKMDNFQDPASSTPSSGKLVLDHDEQRRKKHRISKSGGKESSTSKRNGKAEKRSKSLSQRSLNYTEPLLKGSSCAPPAVAATSSSSKVSGCLKAKSKSQELKGSPVESVSSSPFRISNSDKLTSGGKIMVEKVSVKDVKLATGSSVKLSDDDYQGGGSQSGLIRKDNSLDPGEQTSDRRVNEATGDDGDHNITVSHSEKFWKESSLLCKDKNTASNSDKGKVKMSESYNNPCDNGPVYGEKKREGKIKAPEKFESNVDEIEKDFLSNKQEPSVLKSKAQQEYDQKRSSKKFDVGKSEQLASISSREKSNLPASDRQKNEKSDSLRSKQGNGMNACSSAARVNDLPKESKSDTKVDTQNGTCHIPSKQPISNGHRIKNQDAPSPLRRDAASQAAGNAIKEAKNLKHLADRLKQAAGSTESTGYYFEAALKFLHGASLLESGKTENTKHGDMLQSIKIYSDTAKLCEFCAHEYEKCKDMATAALAYKCMEVAYMRVIYSSHHSASRDRHELQTVLQMVPPGESPSSSASDIDNLNNSATMDKDLQGRNDGSPQLAANLVIAAKNRPTFKRLLSFAQDVNFAMEASRKSRMAFAAANVKVDQADSKDVIASLKRALDFNFHDVQGLLRLVRLAKEATSR</sequence>
<feature type="compositionally biased region" description="Basic and acidic residues" evidence="4">
    <location>
        <begin position="1212"/>
        <end position="1229"/>
    </location>
</feature>
<feature type="region of interest" description="Disordered" evidence="4">
    <location>
        <begin position="98"/>
        <end position="118"/>
    </location>
</feature>
<dbReference type="Gene3D" id="3.30.40.100">
    <property type="match status" value="1"/>
</dbReference>
<feature type="compositionally biased region" description="Basic and acidic residues" evidence="4">
    <location>
        <begin position="1145"/>
        <end position="1158"/>
    </location>
</feature>
<feature type="region of interest" description="Disordered" evidence="4">
    <location>
        <begin position="1450"/>
        <end position="1479"/>
    </location>
</feature>
<gene>
    <name evidence="6" type="ORF">Cgig2_012327</name>
</gene>
<feature type="compositionally biased region" description="Basic and acidic residues" evidence="4">
    <location>
        <begin position="464"/>
        <end position="475"/>
    </location>
</feature>
<comment type="caution">
    <text evidence="6">The sequence shown here is derived from an EMBL/GenBank/DDBJ whole genome shotgun (WGS) entry which is preliminary data.</text>
</comment>
<dbReference type="PANTHER" id="PTHR46524:SF7">
    <property type="entry name" value="CW-TYPE ZINC FINGER"/>
    <property type="match status" value="1"/>
</dbReference>
<feature type="compositionally biased region" description="Basic and acidic residues" evidence="4">
    <location>
        <begin position="825"/>
        <end position="835"/>
    </location>
</feature>
<feature type="region of interest" description="Disordered" evidence="4">
    <location>
        <begin position="745"/>
        <end position="859"/>
    </location>
</feature>
<name>A0A9Q1GHN7_9CARY</name>
<protein>
    <recommendedName>
        <fullName evidence="5">CW-type domain-containing protein</fullName>
    </recommendedName>
</protein>
<feature type="compositionally biased region" description="Low complexity" evidence="4">
    <location>
        <begin position="969"/>
        <end position="979"/>
    </location>
</feature>
<feature type="compositionally biased region" description="Basic and acidic residues" evidence="4">
    <location>
        <begin position="768"/>
        <end position="779"/>
    </location>
</feature>
<evidence type="ECO:0000256" key="1">
    <source>
        <dbReference type="ARBA" id="ARBA00022723"/>
    </source>
</evidence>
<feature type="region of interest" description="Disordered" evidence="4">
    <location>
        <begin position="878"/>
        <end position="1060"/>
    </location>
</feature>
<accession>A0A9Q1GHN7</accession>
<feature type="compositionally biased region" description="Acidic residues" evidence="4">
    <location>
        <begin position="25"/>
        <end position="42"/>
    </location>
</feature>
<feature type="region of interest" description="Disordered" evidence="4">
    <location>
        <begin position="1145"/>
        <end position="1327"/>
    </location>
</feature>
<keyword evidence="2" id="KW-0863">Zinc-finger</keyword>
<evidence type="ECO:0000259" key="5">
    <source>
        <dbReference type="PROSITE" id="PS51050"/>
    </source>
</evidence>
<reference evidence="6" key="1">
    <citation type="submission" date="2022-04" db="EMBL/GenBank/DDBJ databases">
        <title>Carnegiea gigantea Genome sequencing and assembly v2.</title>
        <authorList>
            <person name="Copetti D."/>
            <person name="Sanderson M.J."/>
            <person name="Burquez A."/>
            <person name="Wojciechowski M.F."/>
        </authorList>
    </citation>
    <scope>NUCLEOTIDE SEQUENCE</scope>
    <source>
        <strain evidence="6">SGP5-SGP5p</strain>
        <tissue evidence="6">Aerial part</tissue>
    </source>
</reference>
<organism evidence="6 7">
    <name type="scientific">Carnegiea gigantea</name>
    <dbReference type="NCBI Taxonomy" id="171969"/>
    <lineage>
        <taxon>Eukaryota</taxon>
        <taxon>Viridiplantae</taxon>
        <taxon>Streptophyta</taxon>
        <taxon>Embryophyta</taxon>
        <taxon>Tracheophyta</taxon>
        <taxon>Spermatophyta</taxon>
        <taxon>Magnoliopsida</taxon>
        <taxon>eudicotyledons</taxon>
        <taxon>Gunneridae</taxon>
        <taxon>Pentapetalae</taxon>
        <taxon>Caryophyllales</taxon>
        <taxon>Cactineae</taxon>
        <taxon>Cactaceae</taxon>
        <taxon>Cactoideae</taxon>
        <taxon>Echinocereeae</taxon>
        <taxon>Carnegiea</taxon>
    </lineage>
</organism>
<evidence type="ECO:0000313" key="7">
    <source>
        <dbReference type="Proteomes" id="UP001153076"/>
    </source>
</evidence>
<dbReference type="InterPro" id="IPR055300">
    <property type="entry name" value="CWZF3/5/7"/>
</dbReference>
<feature type="compositionally biased region" description="Polar residues" evidence="4">
    <location>
        <begin position="1260"/>
        <end position="1270"/>
    </location>
</feature>
<feature type="region of interest" description="Disordered" evidence="4">
    <location>
        <begin position="608"/>
        <end position="642"/>
    </location>
</feature>
<dbReference type="InterPro" id="IPR011124">
    <property type="entry name" value="Znf_CW"/>
</dbReference>
<feature type="domain" description="CW-type" evidence="5">
    <location>
        <begin position="642"/>
        <end position="695"/>
    </location>
</feature>
<evidence type="ECO:0000256" key="3">
    <source>
        <dbReference type="ARBA" id="ARBA00022833"/>
    </source>
</evidence>
<keyword evidence="1" id="KW-0479">Metal-binding</keyword>
<feature type="compositionally biased region" description="Basic and acidic residues" evidence="4">
    <location>
        <begin position="427"/>
        <end position="442"/>
    </location>
</feature>
<keyword evidence="7" id="KW-1185">Reference proteome</keyword>
<feature type="compositionally biased region" description="Polar residues" evidence="4">
    <location>
        <begin position="145"/>
        <end position="162"/>
    </location>
</feature>
<feature type="region of interest" description="Disordered" evidence="4">
    <location>
        <begin position="427"/>
        <end position="510"/>
    </location>
</feature>
<feature type="compositionally biased region" description="Basic and acidic residues" evidence="4">
    <location>
        <begin position="1277"/>
        <end position="1288"/>
    </location>
</feature>
<feature type="region of interest" description="Disordered" evidence="4">
    <location>
        <begin position="530"/>
        <end position="549"/>
    </location>
</feature>